<dbReference type="CDD" id="cd02968">
    <property type="entry name" value="SCO"/>
    <property type="match status" value="1"/>
</dbReference>
<keyword evidence="8" id="KW-1185">Reference proteome</keyword>
<comment type="caution">
    <text evidence="7">The sequence shown here is derived from an EMBL/GenBank/DDBJ whole genome shotgun (WGS) entry which is preliminary data.</text>
</comment>
<evidence type="ECO:0000256" key="3">
    <source>
        <dbReference type="PIRSR" id="PIRSR603782-1"/>
    </source>
</evidence>
<evidence type="ECO:0000256" key="4">
    <source>
        <dbReference type="PIRSR" id="PIRSR603782-2"/>
    </source>
</evidence>
<feature type="disulfide bond" description="Redox-active" evidence="4">
    <location>
        <begin position="74"/>
        <end position="78"/>
    </location>
</feature>
<name>A0A7W5FKX7_9BACL</name>
<proteinExistence type="inferred from homology"/>
<dbReference type="RefSeq" id="WP_183596489.1">
    <property type="nucleotide sequence ID" value="NZ_JACHXK010000001.1"/>
</dbReference>
<dbReference type="Gene3D" id="3.40.30.10">
    <property type="entry name" value="Glutaredoxin"/>
    <property type="match status" value="1"/>
</dbReference>
<keyword evidence="4" id="KW-1015">Disulfide bond</keyword>
<dbReference type="InterPro" id="IPR036249">
    <property type="entry name" value="Thioredoxin-like_sf"/>
</dbReference>
<dbReference type="PANTHER" id="PTHR12151">
    <property type="entry name" value="ELECTRON TRANSPORT PROTIN SCO1/SENC FAMILY MEMBER"/>
    <property type="match status" value="1"/>
</dbReference>
<dbReference type="InterPro" id="IPR003782">
    <property type="entry name" value="SCO1/SenC"/>
</dbReference>
<keyword evidence="2 3" id="KW-0186">Copper</keyword>
<evidence type="ECO:0000256" key="1">
    <source>
        <dbReference type="ARBA" id="ARBA00010996"/>
    </source>
</evidence>
<gene>
    <name evidence="7" type="ORF">FHS18_000477</name>
</gene>
<feature type="domain" description="Thioredoxin" evidence="6">
    <location>
        <begin position="36"/>
        <end position="207"/>
    </location>
</feature>
<dbReference type="InterPro" id="IPR013766">
    <property type="entry name" value="Thioredoxin_domain"/>
</dbReference>
<evidence type="ECO:0000256" key="2">
    <source>
        <dbReference type="ARBA" id="ARBA00023008"/>
    </source>
</evidence>
<dbReference type="EMBL" id="JACHXK010000001">
    <property type="protein sequence ID" value="MBB3108449.1"/>
    <property type="molecule type" value="Genomic_DNA"/>
</dbReference>
<accession>A0A7W5FKX7</accession>
<dbReference type="PROSITE" id="PS51352">
    <property type="entry name" value="THIOREDOXIN_2"/>
    <property type="match status" value="1"/>
</dbReference>
<keyword evidence="5" id="KW-0812">Transmembrane</keyword>
<dbReference type="PANTHER" id="PTHR12151:SF25">
    <property type="entry name" value="LINALOOL DEHYDRATASE_ISOMERASE DOMAIN-CONTAINING PROTEIN"/>
    <property type="match status" value="1"/>
</dbReference>
<keyword evidence="5" id="KW-1133">Transmembrane helix</keyword>
<dbReference type="Proteomes" id="UP000570361">
    <property type="component" value="Unassembled WGS sequence"/>
</dbReference>
<dbReference type="AlphaFoldDB" id="A0A7W5FKX7"/>
<comment type="similarity">
    <text evidence="1">Belongs to the SCO1/2 family.</text>
</comment>
<evidence type="ECO:0000256" key="5">
    <source>
        <dbReference type="SAM" id="Phobius"/>
    </source>
</evidence>
<protein>
    <submittedName>
        <fullName evidence="7">Protein SCO1/2</fullName>
    </submittedName>
</protein>
<feature type="binding site" evidence="3">
    <location>
        <position position="168"/>
    </location>
    <ligand>
        <name>Cu cation</name>
        <dbReference type="ChEBI" id="CHEBI:23378"/>
    </ligand>
</feature>
<keyword evidence="5" id="KW-0472">Membrane</keyword>
<dbReference type="GO" id="GO:0046872">
    <property type="term" value="F:metal ion binding"/>
    <property type="evidence" value="ECO:0007669"/>
    <property type="project" value="UniProtKB-KW"/>
</dbReference>
<dbReference type="Pfam" id="PF02630">
    <property type="entry name" value="SCO1-SenC"/>
    <property type="match status" value="1"/>
</dbReference>
<feature type="binding site" evidence="3">
    <location>
        <position position="74"/>
    </location>
    <ligand>
        <name>Cu cation</name>
        <dbReference type="ChEBI" id="CHEBI:23378"/>
    </ligand>
</feature>
<keyword evidence="3" id="KW-0479">Metal-binding</keyword>
<organism evidence="7 8">
    <name type="scientific">Paenibacillus phyllosphaerae</name>
    <dbReference type="NCBI Taxonomy" id="274593"/>
    <lineage>
        <taxon>Bacteria</taxon>
        <taxon>Bacillati</taxon>
        <taxon>Bacillota</taxon>
        <taxon>Bacilli</taxon>
        <taxon>Bacillales</taxon>
        <taxon>Paenibacillaceae</taxon>
        <taxon>Paenibacillus</taxon>
    </lineage>
</organism>
<sequence length="208" mass="23388">MAFIRKHQFKIAVLALCVAMGIYLLISMQDKTTVTFESNEPAPEFTLSDLDGNPVKLSDSNGKARVVYFYYANCPDVCPPTTFLMSELQNELKADGTFGKDVEFISITFDPVRDTPDAIRSFIDKIPNEIDQTGWKFLRGDDEQATAKLMTDFGMMVVKDPETGLYSHSDLITFIDRDGNIRKYVRGSMDELVSADKLKEITDALIDL</sequence>
<evidence type="ECO:0000259" key="6">
    <source>
        <dbReference type="PROSITE" id="PS51352"/>
    </source>
</evidence>
<evidence type="ECO:0000313" key="7">
    <source>
        <dbReference type="EMBL" id="MBB3108449.1"/>
    </source>
</evidence>
<dbReference type="SUPFAM" id="SSF52833">
    <property type="entry name" value="Thioredoxin-like"/>
    <property type="match status" value="1"/>
</dbReference>
<feature type="transmembrane region" description="Helical" evidence="5">
    <location>
        <begin position="9"/>
        <end position="26"/>
    </location>
</feature>
<feature type="binding site" evidence="3">
    <location>
        <position position="78"/>
    </location>
    <ligand>
        <name>Cu cation</name>
        <dbReference type="ChEBI" id="CHEBI:23378"/>
    </ligand>
</feature>
<reference evidence="7 8" key="1">
    <citation type="submission" date="2020-08" db="EMBL/GenBank/DDBJ databases">
        <title>Genomic Encyclopedia of Type Strains, Phase III (KMG-III): the genomes of soil and plant-associated and newly described type strains.</title>
        <authorList>
            <person name="Whitman W."/>
        </authorList>
    </citation>
    <scope>NUCLEOTIDE SEQUENCE [LARGE SCALE GENOMIC DNA]</scope>
    <source>
        <strain evidence="7 8">CECT 5862</strain>
    </source>
</reference>
<evidence type="ECO:0000313" key="8">
    <source>
        <dbReference type="Proteomes" id="UP000570361"/>
    </source>
</evidence>